<dbReference type="WBParaSite" id="PS1159_v2.g8126.t1">
    <property type="protein sequence ID" value="PS1159_v2.g8126.t1"/>
    <property type="gene ID" value="PS1159_v2.g8126"/>
</dbReference>
<proteinExistence type="predicted"/>
<accession>A0AC35GSV3</accession>
<sequence length="114" mass="13419">MYHSISSTNYQMPISLKRKLHYAKRNLFSTDPPPYKPKSWGNSATTTTNSTYSSDNSNYSTNSFTPTYTSTNKYAYGKYYNRHDDNKRYEMNQKFDEIEAALQKAKKDRIARER</sequence>
<organism evidence="1 2">
    <name type="scientific">Panagrolaimus sp. PS1159</name>
    <dbReference type="NCBI Taxonomy" id="55785"/>
    <lineage>
        <taxon>Eukaryota</taxon>
        <taxon>Metazoa</taxon>
        <taxon>Ecdysozoa</taxon>
        <taxon>Nematoda</taxon>
        <taxon>Chromadorea</taxon>
        <taxon>Rhabditida</taxon>
        <taxon>Tylenchina</taxon>
        <taxon>Panagrolaimomorpha</taxon>
        <taxon>Panagrolaimoidea</taxon>
        <taxon>Panagrolaimidae</taxon>
        <taxon>Panagrolaimus</taxon>
    </lineage>
</organism>
<protein>
    <submittedName>
        <fullName evidence="2">Uncharacterized protein</fullName>
    </submittedName>
</protein>
<dbReference type="Proteomes" id="UP000887580">
    <property type="component" value="Unplaced"/>
</dbReference>
<evidence type="ECO:0000313" key="2">
    <source>
        <dbReference type="WBParaSite" id="PS1159_v2.g8126.t1"/>
    </source>
</evidence>
<evidence type="ECO:0000313" key="1">
    <source>
        <dbReference type="Proteomes" id="UP000887580"/>
    </source>
</evidence>
<name>A0AC35GSV3_9BILA</name>
<reference evidence="2" key="1">
    <citation type="submission" date="2022-11" db="UniProtKB">
        <authorList>
            <consortium name="WormBaseParasite"/>
        </authorList>
    </citation>
    <scope>IDENTIFICATION</scope>
</reference>